<feature type="compositionally biased region" description="Basic and acidic residues" evidence="1">
    <location>
        <begin position="11"/>
        <end position="42"/>
    </location>
</feature>
<reference evidence="2 3" key="1">
    <citation type="submission" date="2020-02" db="EMBL/GenBank/DDBJ databases">
        <title>Whole-genome analyses of novel actinobacteria.</title>
        <authorList>
            <person name="Sahin N."/>
            <person name="Tatar D."/>
        </authorList>
    </citation>
    <scope>NUCLEOTIDE SEQUENCE [LARGE SCALE GENOMIC DNA]</scope>
    <source>
        <strain evidence="2 3">SB3404</strain>
    </source>
</reference>
<sequence length="48" mass="5460">MATHEKKTKTKKDGASTKERHQTSEPEKGTEESEYSTEERHQTINPTG</sequence>
<name>A0A6G4X1L5_9ACTN</name>
<proteinExistence type="predicted"/>
<protein>
    <submittedName>
        <fullName evidence="2">Uncharacterized protein</fullName>
    </submittedName>
</protein>
<evidence type="ECO:0000313" key="3">
    <source>
        <dbReference type="Proteomes" id="UP000477722"/>
    </source>
</evidence>
<gene>
    <name evidence="2" type="ORF">G5C65_19785</name>
</gene>
<evidence type="ECO:0000313" key="2">
    <source>
        <dbReference type="EMBL" id="NGO70551.1"/>
    </source>
</evidence>
<evidence type="ECO:0000256" key="1">
    <source>
        <dbReference type="SAM" id="MobiDB-lite"/>
    </source>
</evidence>
<keyword evidence="3" id="KW-1185">Reference proteome</keyword>
<dbReference type="AlphaFoldDB" id="A0A6G4X1L5"/>
<accession>A0A6G4X1L5</accession>
<organism evidence="2 3">
    <name type="scientific">Streptomyces boncukensis</name>
    <dbReference type="NCBI Taxonomy" id="2711219"/>
    <lineage>
        <taxon>Bacteria</taxon>
        <taxon>Bacillati</taxon>
        <taxon>Actinomycetota</taxon>
        <taxon>Actinomycetes</taxon>
        <taxon>Kitasatosporales</taxon>
        <taxon>Streptomycetaceae</taxon>
        <taxon>Streptomyces</taxon>
    </lineage>
</organism>
<comment type="caution">
    <text evidence="2">The sequence shown here is derived from an EMBL/GenBank/DDBJ whole genome shotgun (WGS) entry which is preliminary data.</text>
</comment>
<feature type="compositionally biased region" description="Basic residues" evidence="1">
    <location>
        <begin position="1"/>
        <end position="10"/>
    </location>
</feature>
<dbReference type="EMBL" id="JAAKZZ010000207">
    <property type="protein sequence ID" value="NGO70551.1"/>
    <property type="molecule type" value="Genomic_DNA"/>
</dbReference>
<dbReference type="RefSeq" id="WP_165300216.1">
    <property type="nucleotide sequence ID" value="NZ_JAAKZZ010000207.1"/>
</dbReference>
<dbReference type="Proteomes" id="UP000477722">
    <property type="component" value="Unassembled WGS sequence"/>
</dbReference>
<feature type="region of interest" description="Disordered" evidence="1">
    <location>
        <begin position="1"/>
        <end position="48"/>
    </location>
</feature>